<dbReference type="AlphaFoldDB" id="A0AAJ6Z8K4"/>
<dbReference type="GO" id="GO:0005524">
    <property type="term" value="F:ATP binding"/>
    <property type="evidence" value="ECO:0007669"/>
    <property type="project" value="UniProtKB-KW"/>
</dbReference>
<dbReference type="GO" id="GO:0006289">
    <property type="term" value="P:nucleotide-excision repair"/>
    <property type="evidence" value="ECO:0007669"/>
    <property type="project" value="TreeGrafter"/>
</dbReference>
<evidence type="ECO:0000256" key="3">
    <source>
        <dbReference type="ARBA" id="ARBA00022840"/>
    </source>
</evidence>
<dbReference type="InterPro" id="IPR006554">
    <property type="entry name" value="Helicase-like_DEXD_c2"/>
</dbReference>
<evidence type="ECO:0000259" key="5">
    <source>
        <dbReference type="PROSITE" id="PS51193"/>
    </source>
</evidence>
<dbReference type="Pfam" id="PF06733">
    <property type="entry name" value="DEAD_2"/>
    <property type="match status" value="1"/>
</dbReference>
<keyword evidence="2" id="KW-0378">Hydrolase</keyword>
<feature type="region of interest" description="Disordered" evidence="4">
    <location>
        <begin position="209"/>
        <end position="237"/>
    </location>
</feature>
<keyword evidence="3" id="KW-0067">ATP-binding</keyword>
<dbReference type="GO" id="GO:0003678">
    <property type="term" value="F:DNA helicase activity"/>
    <property type="evidence" value="ECO:0007669"/>
    <property type="project" value="InterPro"/>
</dbReference>
<dbReference type="InterPro" id="IPR014013">
    <property type="entry name" value="Helic_SF1/SF2_ATP-bd_DinG/Rad3"/>
</dbReference>
<dbReference type="InterPro" id="IPR027417">
    <property type="entry name" value="P-loop_NTPase"/>
</dbReference>
<evidence type="ECO:0000256" key="4">
    <source>
        <dbReference type="SAM" id="MobiDB-lite"/>
    </source>
</evidence>
<protein>
    <submittedName>
        <fullName evidence="6">Fanconi anemia group J protein homolog</fullName>
    </submittedName>
</protein>
<dbReference type="Proteomes" id="UP000694872">
    <property type="component" value="Unplaced"/>
</dbReference>
<proteinExistence type="predicted"/>
<dbReference type="SUPFAM" id="SSF52540">
    <property type="entry name" value="P-loop containing nucleoside triphosphate hydrolases"/>
    <property type="match status" value="1"/>
</dbReference>
<dbReference type="PROSITE" id="PS51193">
    <property type="entry name" value="HELICASE_ATP_BIND_2"/>
    <property type="match status" value="1"/>
</dbReference>
<dbReference type="RefSeq" id="XP_013167375.1">
    <property type="nucleotide sequence ID" value="XM_013311921.1"/>
</dbReference>
<feature type="region of interest" description="Disordered" evidence="4">
    <location>
        <begin position="257"/>
        <end position="298"/>
    </location>
</feature>
<dbReference type="GeneID" id="106117559"/>
<gene>
    <name evidence="6" type="primary">LOC106117559</name>
</gene>
<dbReference type="Gene3D" id="3.40.50.300">
    <property type="entry name" value="P-loop containing nucleotide triphosphate hydrolases"/>
    <property type="match status" value="2"/>
</dbReference>
<dbReference type="PANTHER" id="PTHR11472">
    <property type="entry name" value="DNA REPAIR DEAD HELICASE RAD3/XP-D SUBFAMILY MEMBER"/>
    <property type="match status" value="1"/>
</dbReference>
<dbReference type="SMART" id="SM00488">
    <property type="entry name" value="DEXDc2"/>
    <property type="match status" value="1"/>
</dbReference>
<dbReference type="PANTHER" id="PTHR11472:SF47">
    <property type="entry name" value="FANCONI ANEMIA GROUP J PROTEIN"/>
    <property type="match status" value="1"/>
</dbReference>
<evidence type="ECO:0000256" key="1">
    <source>
        <dbReference type="ARBA" id="ARBA00022741"/>
    </source>
</evidence>
<dbReference type="GO" id="GO:0005634">
    <property type="term" value="C:nucleus"/>
    <property type="evidence" value="ECO:0007669"/>
    <property type="project" value="TreeGrafter"/>
</dbReference>
<accession>A0AAJ6Z8K4</accession>
<keyword evidence="1" id="KW-0547">Nucleotide-binding</keyword>
<dbReference type="GO" id="GO:1990918">
    <property type="term" value="P:double-strand break repair involved in meiotic recombination"/>
    <property type="evidence" value="ECO:0007669"/>
    <property type="project" value="TreeGrafter"/>
</dbReference>
<dbReference type="InterPro" id="IPR010614">
    <property type="entry name" value="RAD3-like_helicase_DEAD"/>
</dbReference>
<feature type="compositionally biased region" description="Polar residues" evidence="4">
    <location>
        <begin position="213"/>
        <end position="223"/>
    </location>
</feature>
<reference evidence="6" key="1">
    <citation type="submission" date="2025-08" db="UniProtKB">
        <authorList>
            <consortium name="RefSeq"/>
        </authorList>
    </citation>
    <scope>IDENTIFICATION</scope>
</reference>
<name>A0AAJ6Z8K4_PAPXU</name>
<evidence type="ECO:0000313" key="6">
    <source>
        <dbReference type="RefSeq" id="XP_013167375.1"/>
    </source>
</evidence>
<organism evidence="6">
    <name type="scientific">Papilio xuthus</name>
    <name type="common">Asian swallowtail butterfly</name>
    <dbReference type="NCBI Taxonomy" id="66420"/>
    <lineage>
        <taxon>Eukaryota</taxon>
        <taxon>Metazoa</taxon>
        <taxon>Ecdysozoa</taxon>
        <taxon>Arthropoda</taxon>
        <taxon>Hexapoda</taxon>
        <taxon>Insecta</taxon>
        <taxon>Pterygota</taxon>
        <taxon>Neoptera</taxon>
        <taxon>Endopterygota</taxon>
        <taxon>Lepidoptera</taxon>
        <taxon>Glossata</taxon>
        <taxon>Ditrysia</taxon>
        <taxon>Papilionoidea</taxon>
        <taxon>Papilionidae</taxon>
        <taxon>Papilioninae</taxon>
        <taxon>Papilio</taxon>
    </lineage>
</organism>
<dbReference type="InterPro" id="IPR045028">
    <property type="entry name" value="DinG/Rad3-like"/>
</dbReference>
<feature type="domain" description="Helicase ATP-binding" evidence="5">
    <location>
        <begin position="99"/>
        <end position="525"/>
    </location>
</feature>
<dbReference type="GO" id="GO:0016818">
    <property type="term" value="F:hydrolase activity, acting on acid anhydrides, in phosphorus-containing anhydrides"/>
    <property type="evidence" value="ECO:0007669"/>
    <property type="project" value="InterPro"/>
</dbReference>
<dbReference type="GO" id="GO:0003677">
    <property type="term" value="F:DNA binding"/>
    <property type="evidence" value="ECO:0007669"/>
    <property type="project" value="InterPro"/>
</dbReference>
<evidence type="ECO:0000256" key="2">
    <source>
        <dbReference type="ARBA" id="ARBA00022801"/>
    </source>
</evidence>
<sequence length="575" mass="65035">MSYAELSEDDDSFVLNDEVEEKTLPLRSISISSDDENQGPAIIYELTSDEEEPSDTVELQKKKQALIKNLFPNTKPIIKGNTQIAPQTPKPKGFEQMIGGIKVHIPVKPYGCQTALMFKVITAINKSQNCLLESPTGSGKTLALLCGALAWVRHETNRISELLAQELVRQNSELKQVSGAANYVSTPVRDKSVTPEKYLNKPVFGHKSIYDDASQNPKEASNRASKRQDCLDSSTEENNEAGLVKIHKKRRLAASERGMGCESMYDSQLPTSLDETELPSTPDKKKQTTQPDTPQNVRGLYNRVDNLRLRTSMLVDCSVPTIYYGARTHKQLQQVIKEFARTDYCGQLQMTILSSRDYSCVREFDKKTWSSRNDMCRACIKPYTTKSMEQRADSNCKYYDNRASLNHQTLPPAFDLDELVAKGEEIRACPYYAARGMAASAHIVFCPYNYLIEPSIRSSMQIDLSDNIVIIDEAHNIEDICRDAATFTFTRDNIQASIKELELVCGYRFANQDSLRYVEYLLKALKGWDDWFVNQTPLINQKPINGNEATFTWAAENFVQTLNNHNIGQQQYKND</sequence>
<dbReference type="KEGG" id="pxu:106117559"/>